<protein>
    <submittedName>
        <fullName evidence="6">5683_t:CDS:1</fullName>
    </submittedName>
</protein>
<dbReference type="EMBL" id="CAJVPL010000396">
    <property type="protein sequence ID" value="CAG8491816.1"/>
    <property type="molecule type" value="Genomic_DNA"/>
</dbReference>
<evidence type="ECO:0000259" key="5">
    <source>
        <dbReference type="PROSITE" id="PS01031"/>
    </source>
</evidence>
<feature type="domain" description="SHSP" evidence="5">
    <location>
        <begin position="95"/>
        <end position="206"/>
    </location>
</feature>
<feature type="region of interest" description="Disordered" evidence="4">
    <location>
        <begin position="33"/>
        <end position="70"/>
    </location>
</feature>
<accession>A0A9N8WPV0</accession>
<dbReference type="Gene3D" id="2.60.40.790">
    <property type="match status" value="1"/>
</dbReference>
<name>A0A9N8WPV0_9GLOM</name>
<dbReference type="CDD" id="cd06464">
    <property type="entry name" value="ACD_sHsps-like"/>
    <property type="match status" value="1"/>
</dbReference>
<proteinExistence type="inferred from homology"/>
<feature type="compositionally biased region" description="Basic and acidic residues" evidence="4">
    <location>
        <begin position="46"/>
        <end position="67"/>
    </location>
</feature>
<comment type="caution">
    <text evidence="6">The sequence shown here is derived from an EMBL/GenBank/DDBJ whole genome shotgun (WGS) entry which is preliminary data.</text>
</comment>
<dbReference type="PROSITE" id="PS01031">
    <property type="entry name" value="SHSP"/>
    <property type="match status" value="1"/>
</dbReference>
<keyword evidence="7" id="KW-1185">Reference proteome</keyword>
<evidence type="ECO:0000256" key="3">
    <source>
        <dbReference type="RuleBase" id="RU003616"/>
    </source>
</evidence>
<dbReference type="Proteomes" id="UP000789831">
    <property type="component" value="Unassembled WGS sequence"/>
</dbReference>
<gene>
    <name evidence="6" type="ORF">AGERDE_LOCUS3792</name>
</gene>
<evidence type="ECO:0000256" key="4">
    <source>
        <dbReference type="SAM" id="MobiDB-lite"/>
    </source>
</evidence>
<sequence length="206" mass="23707">MSVFGGFYDPFFDYDPQFDLDFSWPWTGRGVSAQGDRSVGVQGADSGREERYERGDHRDSDRDDYGDISRGVTRRIPIQDRVPRHASSRIMTEREGDTVWRPATDVLANDNEFIIHVDLPGVPKTEIQIDLRDRELVIQGESKQQEAYKAASSRVRQRNIGKFRKHVYLPRNMTLDKDHIQAAFNDGLLEIKIPRTGERQTVISIQ</sequence>
<evidence type="ECO:0000256" key="2">
    <source>
        <dbReference type="PROSITE-ProRule" id="PRU00285"/>
    </source>
</evidence>
<dbReference type="InterPro" id="IPR002068">
    <property type="entry name" value="A-crystallin/Hsp20_dom"/>
</dbReference>
<organism evidence="6 7">
    <name type="scientific">Ambispora gerdemannii</name>
    <dbReference type="NCBI Taxonomy" id="144530"/>
    <lineage>
        <taxon>Eukaryota</taxon>
        <taxon>Fungi</taxon>
        <taxon>Fungi incertae sedis</taxon>
        <taxon>Mucoromycota</taxon>
        <taxon>Glomeromycotina</taxon>
        <taxon>Glomeromycetes</taxon>
        <taxon>Archaeosporales</taxon>
        <taxon>Ambisporaceae</taxon>
        <taxon>Ambispora</taxon>
    </lineage>
</organism>
<evidence type="ECO:0000313" key="6">
    <source>
        <dbReference type="EMBL" id="CAG8491816.1"/>
    </source>
</evidence>
<evidence type="ECO:0000313" key="7">
    <source>
        <dbReference type="Proteomes" id="UP000789831"/>
    </source>
</evidence>
<dbReference type="InterPro" id="IPR008978">
    <property type="entry name" value="HSP20-like_chaperone"/>
</dbReference>
<dbReference type="AlphaFoldDB" id="A0A9N8WPV0"/>
<keyword evidence="1" id="KW-0346">Stress response</keyword>
<dbReference type="Pfam" id="PF00011">
    <property type="entry name" value="HSP20"/>
    <property type="match status" value="1"/>
</dbReference>
<dbReference type="InterPro" id="IPR031107">
    <property type="entry name" value="Small_HSP"/>
</dbReference>
<evidence type="ECO:0000256" key="1">
    <source>
        <dbReference type="ARBA" id="ARBA00023016"/>
    </source>
</evidence>
<dbReference type="SUPFAM" id="SSF49764">
    <property type="entry name" value="HSP20-like chaperones"/>
    <property type="match status" value="1"/>
</dbReference>
<dbReference type="OrthoDB" id="1431247at2759"/>
<reference evidence="6" key="1">
    <citation type="submission" date="2021-06" db="EMBL/GenBank/DDBJ databases">
        <authorList>
            <person name="Kallberg Y."/>
            <person name="Tangrot J."/>
            <person name="Rosling A."/>
        </authorList>
    </citation>
    <scope>NUCLEOTIDE SEQUENCE</scope>
    <source>
        <strain evidence="6">MT106</strain>
    </source>
</reference>
<dbReference type="PANTHER" id="PTHR11527">
    <property type="entry name" value="HEAT-SHOCK PROTEIN 20 FAMILY MEMBER"/>
    <property type="match status" value="1"/>
</dbReference>
<comment type="similarity">
    <text evidence="2 3">Belongs to the small heat shock protein (HSP20) family.</text>
</comment>